<evidence type="ECO:0000313" key="10">
    <source>
        <dbReference type="Proteomes" id="UP000038055"/>
    </source>
</evidence>
<dbReference type="EMBL" id="CDOG01000007">
    <property type="protein sequence ID" value="CEN36035.1"/>
    <property type="molecule type" value="Genomic_DNA"/>
</dbReference>
<evidence type="ECO:0000256" key="6">
    <source>
        <dbReference type="SAM" id="Phobius"/>
    </source>
</evidence>
<dbReference type="PROSITE" id="PS50850">
    <property type="entry name" value="MFS"/>
    <property type="match status" value="1"/>
</dbReference>
<keyword evidence="5 6" id="KW-0472">Membrane</keyword>
<feature type="transmembrane region" description="Helical" evidence="6">
    <location>
        <begin position="99"/>
        <end position="120"/>
    </location>
</feature>
<keyword evidence="2" id="KW-1003">Cell membrane</keyword>
<dbReference type="InterPro" id="IPR011701">
    <property type="entry name" value="MFS"/>
</dbReference>
<feature type="transmembrane region" description="Helical" evidence="6">
    <location>
        <begin position="245"/>
        <end position="267"/>
    </location>
</feature>
<dbReference type="RefSeq" id="WP_026193813.1">
    <property type="nucleotide sequence ID" value="NZ_CDOD01000066.1"/>
</dbReference>
<evidence type="ECO:0000256" key="1">
    <source>
        <dbReference type="ARBA" id="ARBA00004429"/>
    </source>
</evidence>
<gene>
    <name evidence="9" type="ORF">CCYN2B_80006</name>
    <name evidence="8" type="ORF">CCYN74_150002</name>
</gene>
<dbReference type="AlphaFoldDB" id="A0A0B7HJ49"/>
<name>A0A0B7HJ49_9FLAO</name>
<keyword evidence="10" id="KW-1185">Reference proteome</keyword>
<feature type="transmembrane region" description="Helical" evidence="6">
    <location>
        <begin position="47"/>
        <end position="67"/>
    </location>
</feature>
<organism evidence="9 10">
    <name type="scientific">Capnocytophaga cynodegmi</name>
    <dbReference type="NCBI Taxonomy" id="28189"/>
    <lineage>
        <taxon>Bacteria</taxon>
        <taxon>Pseudomonadati</taxon>
        <taxon>Bacteroidota</taxon>
        <taxon>Flavobacteriia</taxon>
        <taxon>Flavobacteriales</taxon>
        <taxon>Flavobacteriaceae</taxon>
        <taxon>Capnocytophaga</taxon>
    </lineage>
</organism>
<evidence type="ECO:0000256" key="3">
    <source>
        <dbReference type="ARBA" id="ARBA00022692"/>
    </source>
</evidence>
<feature type="transmembrane region" description="Helical" evidence="6">
    <location>
        <begin position="298"/>
        <end position="324"/>
    </location>
</feature>
<accession>A0A0B7HJ49</accession>
<keyword evidence="4 6" id="KW-1133">Transmembrane helix</keyword>
<dbReference type="GO" id="GO:0022857">
    <property type="term" value="F:transmembrane transporter activity"/>
    <property type="evidence" value="ECO:0007669"/>
    <property type="project" value="InterPro"/>
</dbReference>
<feature type="transmembrane region" description="Helical" evidence="6">
    <location>
        <begin position="274"/>
        <end position="292"/>
    </location>
</feature>
<dbReference type="SUPFAM" id="SSF103473">
    <property type="entry name" value="MFS general substrate transporter"/>
    <property type="match status" value="1"/>
</dbReference>
<feature type="transmembrane region" description="Helical" evidence="6">
    <location>
        <begin position="74"/>
        <end position="93"/>
    </location>
</feature>
<evidence type="ECO:0000259" key="7">
    <source>
        <dbReference type="PROSITE" id="PS50850"/>
    </source>
</evidence>
<feature type="transmembrane region" description="Helical" evidence="6">
    <location>
        <begin position="331"/>
        <end position="349"/>
    </location>
</feature>
<dbReference type="eggNOG" id="COG0738">
    <property type="taxonomic scope" value="Bacteria"/>
</dbReference>
<dbReference type="Proteomes" id="UP000038083">
    <property type="component" value="Unassembled WGS sequence"/>
</dbReference>
<dbReference type="InterPro" id="IPR050375">
    <property type="entry name" value="MFS_TsgA-like"/>
</dbReference>
<feature type="transmembrane region" description="Helical" evidence="6">
    <location>
        <begin position="202"/>
        <end position="225"/>
    </location>
</feature>
<keyword evidence="3 6" id="KW-0812">Transmembrane</keyword>
<evidence type="ECO:0000256" key="5">
    <source>
        <dbReference type="ARBA" id="ARBA00023136"/>
    </source>
</evidence>
<dbReference type="Pfam" id="PF07690">
    <property type="entry name" value="MFS_1"/>
    <property type="match status" value="1"/>
</dbReference>
<feature type="transmembrane region" description="Helical" evidence="6">
    <location>
        <begin position="132"/>
        <end position="151"/>
    </location>
</feature>
<evidence type="ECO:0000256" key="2">
    <source>
        <dbReference type="ARBA" id="ARBA00022475"/>
    </source>
</evidence>
<evidence type="ECO:0000313" key="9">
    <source>
        <dbReference type="EMBL" id="CEN39726.1"/>
    </source>
</evidence>
<evidence type="ECO:0000256" key="4">
    <source>
        <dbReference type="ARBA" id="ARBA00022989"/>
    </source>
</evidence>
<dbReference type="InterPro" id="IPR020846">
    <property type="entry name" value="MFS_dom"/>
</dbReference>
<comment type="subcellular location">
    <subcellularLocation>
        <location evidence="1">Cell inner membrane</location>
        <topology evidence="1">Multi-pass membrane protein</topology>
    </subcellularLocation>
</comment>
<proteinExistence type="predicted"/>
<dbReference type="PANTHER" id="PTHR43702">
    <property type="entry name" value="L-FUCOSE-PROTON SYMPORTER"/>
    <property type="match status" value="1"/>
</dbReference>
<dbReference type="EMBL" id="CDOD01000066">
    <property type="protein sequence ID" value="CEN39726.1"/>
    <property type="molecule type" value="Genomic_DNA"/>
</dbReference>
<dbReference type="PANTHER" id="PTHR43702:SF3">
    <property type="entry name" value="PROTEIN TSGA"/>
    <property type="match status" value="1"/>
</dbReference>
<dbReference type="Proteomes" id="UP000038055">
    <property type="component" value="Unassembled WGS sequence"/>
</dbReference>
<dbReference type="STRING" id="28189.CCYN74_150002"/>
<sequence length="385" mass="41701">MTKKSILGSLLPVMLAFFCMGFVDLVGAATNYVKDDFNLSDTVANTLPSIVFFWFLLFSVPTGVLMGKIGRRKTVILSLIVTAISLAIPFVNYSYVSMLISFSLLGIGNTLMQVAINPLLSSIVKGDKLASSLTFGQFIKAIASFVAPIIMARTALAYDNWKILFPIFTIISVIAIVWLGFTSIEEEKQEGKSASFAECFSLLGNKFIFLCFLGIMCHVGIDVGVNVTAPKLLMERVGVSLEDATYATSVYFLFRTIGAFSGAFILSFFSPKKFFTIGVICMVAAMVGFFIFDTKTALYVAVALVGFGNSNIFPIIFSQAMYALPNKKNEVSGLMIMGLFGGTIFPFFMGLATDAVKSQTGALIVLSIGVAYLILMTLNLKGKTT</sequence>
<evidence type="ECO:0000313" key="8">
    <source>
        <dbReference type="EMBL" id="CEN36035.1"/>
    </source>
</evidence>
<feature type="domain" description="Major facilitator superfamily (MFS) profile" evidence="7">
    <location>
        <begin position="5"/>
        <end position="385"/>
    </location>
</feature>
<protein>
    <recommendedName>
        <fullName evidence="7">Major facilitator superfamily (MFS) profile domain-containing protein</fullName>
    </recommendedName>
</protein>
<dbReference type="InterPro" id="IPR036259">
    <property type="entry name" value="MFS_trans_sf"/>
</dbReference>
<reference evidence="10 11" key="1">
    <citation type="submission" date="2015-01" db="EMBL/GenBank/DDBJ databases">
        <authorList>
            <person name="MANFREDI Pablo"/>
        </authorList>
    </citation>
    <scope>NUCLEOTIDE SEQUENCE [LARGE SCALE GENOMIC DNA]</scope>
    <source>
        <strain evidence="8 11">Ccy74</strain>
        <strain evidence="9 10">Ccyn2B</strain>
    </source>
</reference>
<dbReference type="Gene3D" id="1.20.1250.20">
    <property type="entry name" value="MFS general substrate transporter like domains"/>
    <property type="match status" value="2"/>
</dbReference>
<feature type="transmembrane region" description="Helical" evidence="6">
    <location>
        <begin position="163"/>
        <end position="181"/>
    </location>
</feature>
<feature type="transmembrane region" description="Helical" evidence="6">
    <location>
        <begin position="361"/>
        <end position="380"/>
    </location>
</feature>
<dbReference type="GO" id="GO:0005886">
    <property type="term" value="C:plasma membrane"/>
    <property type="evidence" value="ECO:0007669"/>
    <property type="project" value="UniProtKB-SubCell"/>
</dbReference>
<evidence type="ECO:0000313" key="11">
    <source>
        <dbReference type="Proteomes" id="UP000038083"/>
    </source>
</evidence>